<name>A0A2H3B7T1_9AGAR</name>
<evidence type="ECO:0008006" key="4">
    <source>
        <dbReference type="Google" id="ProtNLM"/>
    </source>
</evidence>
<keyword evidence="1" id="KW-0472">Membrane</keyword>
<evidence type="ECO:0000313" key="2">
    <source>
        <dbReference type="EMBL" id="PBK66931.1"/>
    </source>
</evidence>
<gene>
    <name evidence="2" type="ORF">ARMSODRAFT_959602</name>
</gene>
<organism evidence="2 3">
    <name type="scientific">Armillaria solidipes</name>
    <dbReference type="NCBI Taxonomy" id="1076256"/>
    <lineage>
        <taxon>Eukaryota</taxon>
        <taxon>Fungi</taxon>
        <taxon>Dikarya</taxon>
        <taxon>Basidiomycota</taxon>
        <taxon>Agaricomycotina</taxon>
        <taxon>Agaricomycetes</taxon>
        <taxon>Agaricomycetidae</taxon>
        <taxon>Agaricales</taxon>
        <taxon>Marasmiineae</taxon>
        <taxon>Physalacriaceae</taxon>
        <taxon>Armillaria</taxon>
    </lineage>
</organism>
<keyword evidence="3" id="KW-1185">Reference proteome</keyword>
<feature type="transmembrane region" description="Helical" evidence="1">
    <location>
        <begin position="178"/>
        <end position="200"/>
    </location>
</feature>
<protein>
    <recommendedName>
        <fullName evidence="4">Fungal pheromone STE3G-protein-coupled receptor</fullName>
    </recommendedName>
</protein>
<feature type="transmembrane region" description="Helical" evidence="1">
    <location>
        <begin position="133"/>
        <end position="158"/>
    </location>
</feature>
<feature type="transmembrane region" description="Helical" evidence="1">
    <location>
        <begin position="226"/>
        <end position="252"/>
    </location>
</feature>
<keyword evidence="1" id="KW-0812">Transmembrane</keyword>
<proteinExistence type="predicted"/>
<evidence type="ECO:0000313" key="3">
    <source>
        <dbReference type="Proteomes" id="UP000218334"/>
    </source>
</evidence>
<dbReference type="EMBL" id="KZ293438">
    <property type="protein sequence ID" value="PBK66931.1"/>
    <property type="molecule type" value="Genomic_DNA"/>
</dbReference>
<dbReference type="AlphaFoldDB" id="A0A2H3B7T1"/>
<reference evidence="3" key="1">
    <citation type="journal article" date="2017" name="Nat. Ecol. Evol.">
        <title>Genome expansion and lineage-specific genetic innovations in the forest pathogenic fungi Armillaria.</title>
        <authorList>
            <person name="Sipos G."/>
            <person name="Prasanna A.N."/>
            <person name="Walter M.C."/>
            <person name="O'Connor E."/>
            <person name="Balint B."/>
            <person name="Krizsan K."/>
            <person name="Kiss B."/>
            <person name="Hess J."/>
            <person name="Varga T."/>
            <person name="Slot J."/>
            <person name="Riley R."/>
            <person name="Boka B."/>
            <person name="Rigling D."/>
            <person name="Barry K."/>
            <person name="Lee J."/>
            <person name="Mihaltcheva S."/>
            <person name="LaButti K."/>
            <person name="Lipzen A."/>
            <person name="Waldron R."/>
            <person name="Moloney N.M."/>
            <person name="Sperisen C."/>
            <person name="Kredics L."/>
            <person name="Vagvoelgyi C."/>
            <person name="Patrignani A."/>
            <person name="Fitzpatrick D."/>
            <person name="Nagy I."/>
            <person name="Doyle S."/>
            <person name="Anderson J.B."/>
            <person name="Grigoriev I.V."/>
            <person name="Gueldener U."/>
            <person name="Muensterkoetter M."/>
            <person name="Nagy L.G."/>
        </authorList>
    </citation>
    <scope>NUCLEOTIDE SEQUENCE [LARGE SCALE GENOMIC DNA]</scope>
    <source>
        <strain evidence="3">28-4</strain>
    </source>
</reference>
<dbReference type="Proteomes" id="UP000218334">
    <property type="component" value="Unassembled WGS sequence"/>
</dbReference>
<feature type="transmembrane region" description="Helical" evidence="1">
    <location>
        <begin position="100"/>
        <end position="121"/>
    </location>
</feature>
<sequence length="341" mass="37719">MTDTDGLSVLYRTITLACQTLVYGMYTIIMPICSYVMLKRGLQRKSHILLFCMLVFMFSLSTAYWILSLYNDVHITTASFVQISLDDTASTHALQQAVPMMSALVLLNYVLTDGVVVWRAWVICQDGYRRSLILPLGFLCLTLMSVLVTIGLRVAITVLNNTQQIVVVHRGIALVLDYLQVANLVLSLLTNIFSTSIIGIKTWHHRHWVTSELQLKRKNITAAERIFALLVESGIIYCLSGAMVLIATLIRLPDGTLGDVYTPVHVQFAGIYPAIVLLLVSHRGDLNQSVMFTSQGQNNAPNVSNLGTIEFGNNPHVNSSSGEPETFADVAQNESMVSHLS</sequence>
<keyword evidence="1" id="KW-1133">Transmembrane helix</keyword>
<accession>A0A2H3B7T1</accession>
<feature type="transmembrane region" description="Helical" evidence="1">
    <location>
        <begin position="14"/>
        <end position="36"/>
    </location>
</feature>
<feature type="transmembrane region" description="Helical" evidence="1">
    <location>
        <begin position="48"/>
        <end position="67"/>
    </location>
</feature>
<evidence type="ECO:0000256" key="1">
    <source>
        <dbReference type="SAM" id="Phobius"/>
    </source>
</evidence>
<feature type="transmembrane region" description="Helical" evidence="1">
    <location>
        <begin position="264"/>
        <end position="281"/>
    </location>
</feature>